<feature type="transmembrane region" description="Helical" evidence="2">
    <location>
        <begin position="180"/>
        <end position="206"/>
    </location>
</feature>
<feature type="compositionally biased region" description="Pro residues" evidence="1">
    <location>
        <begin position="217"/>
        <end position="234"/>
    </location>
</feature>
<feature type="region of interest" description="Disordered" evidence="1">
    <location>
        <begin position="23"/>
        <end position="68"/>
    </location>
</feature>
<feature type="compositionally biased region" description="Acidic residues" evidence="1">
    <location>
        <begin position="328"/>
        <end position="344"/>
    </location>
</feature>
<evidence type="ECO:0000256" key="2">
    <source>
        <dbReference type="SAM" id="Phobius"/>
    </source>
</evidence>
<feature type="compositionally biased region" description="Low complexity" evidence="1">
    <location>
        <begin position="365"/>
        <end position="380"/>
    </location>
</feature>
<protein>
    <submittedName>
        <fullName evidence="3">Uncharacterized protein</fullName>
    </submittedName>
</protein>
<keyword evidence="4" id="KW-1185">Reference proteome</keyword>
<feature type="region of interest" description="Disordered" evidence="1">
    <location>
        <begin position="214"/>
        <end position="295"/>
    </location>
</feature>
<organism evidence="3 4">
    <name type="scientific">Armillaria ostoyae</name>
    <name type="common">Armillaria root rot fungus</name>
    <dbReference type="NCBI Taxonomy" id="47428"/>
    <lineage>
        <taxon>Eukaryota</taxon>
        <taxon>Fungi</taxon>
        <taxon>Dikarya</taxon>
        <taxon>Basidiomycota</taxon>
        <taxon>Agaricomycotina</taxon>
        <taxon>Agaricomycetes</taxon>
        <taxon>Agaricomycetidae</taxon>
        <taxon>Agaricales</taxon>
        <taxon>Marasmiineae</taxon>
        <taxon>Physalacriaceae</taxon>
        <taxon>Armillaria</taxon>
    </lineage>
</organism>
<sequence length="444" mass="48255">MPVSMFPFTFKLSVPGIANPFSAQIATPPSSNVSPPDQPNSAPEQGFNNGKSVRRQRPPTRSTSPVPQVLRKRGWEPYFAEPSLSTTTLASSSGYLDTPSKYRDMAELTQDEFHEIEAMAAGEYSSSDCLCFIACVCLAAINCKGCSSPASGPCHIHAVVGYMMASTPELPPPAKRRRGLAGTIVSTALSAALIGTAVGITVYRLWRDRGKESARLLPPPPPYQQGEWSPPPEAPVEEPKTLNVTPRRKRHPVGSVKRTQSTRRARLRASAYSPPPSQPAPIFPSTSHRPPAEDSVEDQMDWIGDKLSMLIEEGKKALGREVVVMSEDPADEVDDGNDDWEEDDAPRTSRRSASPRKRRPHDIFAPPSYSSAPTSASPRTSRFDLGSQPIPISGSKSQSRDGAAGFMSTPSSFKFGDDSQVSESPLLRESMEQARARVLRNRGL</sequence>
<dbReference type="Proteomes" id="UP000219338">
    <property type="component" value="Unassembled WGS sequence"/>
</dbReference>
<dbReference type="STRING" id="47428.A0A284R3N1"/>
<accession>A0A284R3N1</accession>
<dbReference type="OMA" id="QMDWIGD"/>
<name>A0A284R3N1_ARMOS</name>
<feature type="compositionally biased region" description="Pro residues" evidence="1">
    <location>
        <begin position="273"/>
        <end position="282"/>
    </location>
</feature>
<evidence type="ECO:0000313" key="4">
    <source>
        <dbReference type="Proteomes" id="UP000219338"/>
    </source>
</evidence>
<proteinExistence type="predicted"/>
<reference evidence="4" key="1">
    <citation type="journal article" date="2017" name="Nat. Ecol. Evol.">
        <title>Genome expansion and lineage-specific genetic innovations in the forest pathogenic fungi Armillaria.</title>
        <authorList>
            <person name="Sipos G."/>
            <person name="Prasanna A.N."/>
            <person name="Walter M.C."/>
            <person name="O'Connor E."/>
            <person name="Balint B."/>
            <person name="Krizsan K."/>
            <person name="Kiss B."/>
            <person name="Hess J."/>
            <person name="Varga T."/>
            <person name="Slot J."/>
            <person name="Riley R."/>
            <person name="Boka B."/>
            <person name="Rigling D."/>
            <person name="Barry K."/>
            <person name="Lee J."/>
            <person name="Mihaltcheva S."/>
            <person name="LaButti K."/>
            <person name="Lipzen A."/>
            <person name="Waldron R."/>
            <person name="Moloney N.M."/>
            <person name="Sperisen C."/>
            <person name="Kredics L."/>
            <person name="Vagvoelgyi C."/>
            <person name="Patrignani A."/>
            <person name="Fitzpatrick D."/>
            <person name="Nagy I."/>
            <person name="Doyle S."/>
            <person name="Anderson J.B."/>
            <person name="Grigoriev I.V."/>
            <person name="Gueldener U."/>
            <person name="Muensterkoetter M."/>
            <person name="Nagy L.G."/>
        </authorList>
    </citation>
    <scope>NUCLEOTIDE SEQUENCE [LARGE SCALE GENOMIC DNA]</scope>
    <source>
        <strain evidence="4">C18/9</strain>
    </source>
</reference>
<feature type="region of interest" description="Disordered" evidence="1">
    <location>
        <begin position="327"/>
        <end position="429"/>
    </location>
</feature>
<keyword evidence="2" id="KW-0472">Membrane</keyword>
<evidence type="ECO:0000256" key="1">
    <source>
        <dbReference type="SAM" id="MobiDB-lite"/>
    </source>
</evidence>
<gene>
    <name evidence="3" type="ORF">ARMOST_06672</name>
</gene>
<feature type="compositionally biased region" description="Polar residues" evidence="1">
    <location>
        <begin position="23"/>
        <end position="51"/>
    </location>
</feature>
<feature type="compositionally biased region" description="Basic residues" evidence="1">
    <location>
        <begin position="348"/>
        <end position="360"/>
    </location>
</feature>
<keyword evidence="2" id="KW-1133">Transmembrane helix</keyword>
<feature type="compositionally biased region" description="Low complexity" evidence="1">
    <location>
        <begin position="59"/>
        <end position="68"/>
    </location>
</feature>
<dbReference type="AlphaFoldDB" id="A0A284R3N1"/>
<dbReference type="EMBL" id="FUEG01000004">
    <property type="protein sequence ID" value="SJL03319.1"/>
    <property type="molecule type" value="Genomic_DNA"/>
</dbReference>
<keyword evidence="2" id="KW-0812">Transmembrane</keyword>
<dbReference type="OrthoDB" id="2507743at2759"/>
<evidence type="ECO:0000313" key="3">
    <source>
        <dbReference type="EMBL" id="SJL03319.1"/>
    </source>
</evidence>